<reference evidence="1 2" key="1">
    <citation type="submission" date="2019-01" db="EMBL/GenBank/DDBJ databases">
        <title>Draft genome sequences of the type strains of six Macrococcus species.</title>
        <authorList>
            <person name="Mazhar S."/>
            <person name="Altermann E."/>
            <person name="Hill C."/>
            <person name="Mcauliffe O."/>
        </authorList>
    </citation>
    <scope>NUCLEOTIDE SEQUENCE [LARGE SCALE GENOMIC DNA]</scope>
    <source>
        <strain evidence="1 2">CCM4809</strain>
    </source>
</reference>
<dbReference type="RefSeq" id="WP_133429823.1">
    <property type="nucleotide sequence ID" value="NZ_BMCC01000003.1"/>
</dbReference>
<proteinExistence type="predicted"/>
<comment type="caution">
    <text evidence="1">The sequence shown here is derived from an EMBL/GenBank/DDBJ whole genome shotgun (WGS) entry which is preliminary data.</text>
</comment>
<dbReference type="AlphaFoldDB" id="A0A4R6BJC0"/>
<evidence type="ECO:0000313" key="1">
    <source>
        <dbReference type="EMBL" id="TDM01803.1"/>
    </source>
</evidence>
<protein>
    <submittedName>
        <fullName evidence="1">Uncharacterized protein</fullName>
    </submittedName>
</protein>
<accession>A0A4R6BJC0</accession>
<organism evidence="1 2">
    <name type="scientific">Macrococcus hajekii</name>
    <dbReference type="NCBI Taxonomy" id="198482"/>
    <lineage>
        <taxon>Bacteria</taxon>
        <taxon>Bacillati</taxon>
        <taxon>Bacillota</taxon>
        <taxon>Bacilli</taxon>
        <taxon>Bacillales</taxon>
        <taxon>Staphylococcaceae</taxon>
        <taxon>Macrococcus</taxon>
    </lineage>
</organism>
<dbReference type="Proteomes" id="UP000295328">
    <property type="component" value="Unassembled WGS sequence"/>
</dbReference>
<dbReference type="EMBL" id="SCWE01000002">
    <property type="protein sequence ID" value="TDM01803.1"/>
    <property type="molecule type" value="Genomic_DNA"/>
</dbReference>
<evidence type="ECO:0000313" key="2">
    <source>
        <dbReference type="Proteomes" id="UP000295328"/>
    </source>
</evidence>
<keyword evidence="2" id="KW-1185">Reference proteome</keyword>
<dbReference type="OrthoDB" id="41445at2"/>
<gene>
    <name evidence="1" type="ORF">ERX37_06235</name>
</gene>
<sequence>MIIKADYNYGKKYYKTYRHYDKGTFKSRAQNAKYHYKKHGVKGRYSVKRYTQRARTTFKANKRRGNLEKVRLSNGKKGYRVRGKNGGYYTKRGKIVSYHNNKYRKEKSKRRRR</sequence>
<name>A0A4R6BJC0_9STAP</name>